<keyword evidence="2" id="KW-0378">Hydrolase</keyword>
<proteinExistence type="predicted"/>
<dbReference type="RefSeq" id="WP_184002042.1">
    <property type="nucleotide sequence ID" value="NZ_BAABIF010000004.1"/>
</dbReference>
<accession>A0A840YY06</accession>
<dbReference type="InterPro" id="IPR015797">
    <property type="entry name" value="NUDIX_hydrolase-like_dom_sf"/>
</dbReference>
<dbReference type="EMBL" id="JACIJI010000001">
    <property type="protein sequence ID" value="MBB5718404.1"/>
    <property type="molecule type" value="Genomic_DNA"/>
</dbReference>
<dbReference type="Proteomes" id="UP000554342">
    <property type="component" value="Unassembled WGS sequence"/>
</dbReference>
<evidence type="ECO:0000313" key="4">
    <source>
        <dbReference type="EMBL" id="MBB5718404.1"/>
    </source>
</evidence>
<dbReference type="AlphaFoldDB" id="A0A840YY06"/>
<reference evidence="4 5" key="1">
    <citation type="submission" date="2020-08" db="EMBL/GenBank/DDBJ databases">
        <title>Genomic Encyclopedia of Type Strains, Phase IV (KMG-IV): sequencing the most valuable type-strain genomes for metagenomic binning, comparative biology and taxonomic classification.</title>
        <authorList>
            <person name="Goeker M."/>
        </authorList>
    </citation>
    <scope>NUCLEOTIDE SEQUENCE [LARGE SCALE GENOMIC DNA]</scope>
    <source>
        <strain evidence="4 5">DSM 27203</strain>
    </source>
</reference>
<dbReference type="Gene3D" id="3.90.79.10">
    <property type="entry name" value="Nucleoside Triphosphate Pyrophosphohydrolase"/>
    <property type="match status" value="1"/>
</dbReference>
<dbReference type="PROSITE" id="PS51462">
    <property type="entry name" value="NUDIX"/>
    <property type="match status" value="1"/>
</dbReference>
<evidence type="ECO:0000256" key="1">
    <source>
        <dbReference type="ARBA" id="ARBA00001946"/>
    </source>
</evidence>
<comment type="cofactor">
    <cofactor evidence="1">
        <name>Mg(2+)</name>
        <dbReference type="ChEBI" id="CHEBI:18420"/>
    </cofactor>
</comment>
<evidence type="ECO:0000313" key="5">
    <source>
        <dbReference type="Proteomes" id="UP000554342"/>
    </source>
</evidence>
<comment type="caution">
    <text evidence="4">The sequence shown here is derived from an EMBL/GenBank/DDBJ whole genome shotgun (WGS) entry which is preliminary data.</text>
</comment>
<evidence type="ECO:0000259" key="3">
    <source>
        <dbReference type="PROSITE" id="PS51462"/>
    </source>
</evidence>
<dbReference type="InterPro" id="IPR000086">
    <property type="entry name" value="NUDIX_hydrolase_dom"/>
</dbReference>
<dbReference type="SUPFAM" id="SSF55811">
    <property type="entry name" value="Nudix"/>
    <property type="match status" value="1"/>
</dbReference>
<dbReference type="GO" id="GO:0016787">
    <property type="term" value="F:hydrolase activity"/>
    <property type="evidence" value="ECO:0007669"/>
    <property type="project" value="UniProtKB-KW"/>
</dbReference>
<name>A0A840YY06_9SPHN</name>
<dbReference type="PANTHER" id="PTHR43046">
    <property type="entry name" value="GDP-MANNOSE MANNOSYL HYDROLASE"/>
    <property type="match status" value="1"/>
</dbReference>
<dbReference type="PANTHER" id="PTHR43046:SF14">
    <property type="entry name" value="MUTT_NUDIX FAMILY PROTEIN"/>
    <property type="match status" value="1"/>
</dbReference>
<gene>
    <name evidence="4" type="ORF">FHR23_001311</name>
</gene>
<dbReference type="Pfam" id="PF00293">
    <property type="entry name" value="NUDIX"/>
    <property type="match status" value="1"/>
</dbReference>
<sequence length="158" mass="18079">MALPHRIAARLARLYWRVRRPRTLGVRALVIDQHDHVALIRHTYITHWYLPGGGVKKGESFADALIRELAEEVALHPVTVERVLGVYTNRSEYKDDHVTVFVVRIERPADAPLMAADSWEIEAAGWFPLDALPEDVSPATLRRITEYRDGRNGNYGDW</sequence>
<organism evidence="4 5">
    <name type="scientific">Stakelama sediminis</name>
    <dbReference type="NCBI Taxonomy" id="463200"/>
    <lineage>
        <taxon>Bacteria</taxon>
        <taxon>Pseudomonadati</taxon>
        <taxon>Pseudomonadota</taxon>
        <taxon>Alphaproteobacteria</taxon>
        <taxon>Sphingomonadales</taxon>
        <taxon>Sphingomonadaceae</taxon>
        <taxon>Stakelama</taxon>
    </lineage>
</organism>
<protein>
    <submittedName>
        <fullName evidence="4">ADP-ribose pyrophosphatase YjhB (NUDIX family)</fullName>
    </submittedName>
</protein>
<feature type="domain" description="Nudix hydrolase" evidence="3">
    <location>
        <begin position="21"/>
        <end position="152"/>
    </location>
</feature>
<keyword evidence="5" id="KW-1185">Reference proteome</keyword>
<evidence type="ECO:0000256" key="2">
    <source>
        <dbReference type="ARBA" id="ARBA00022801"/>
    </source>
</evidence>